<organism evidence="7 8">
    <name type="scientific">Anabarilius grahami</name>
    <name type="common">Kanglang fish</name>
    <name type="synonym">Barilius grahami</name>
    <dbReference type="NCBI Taxonomy" id="495550"/>
    <lineage>
        <taxon>Eukaryota</taxon>
        <taxon>Metazoa</taxon>
        <taxon>Chordata</taxon>
        <taxon>Craniata</taxon>
        <taxon>Vertebrata</taxon>
        <taxon>Euteleostomi</taxon>
        <taxon>Actinopterygii</taxon>
        <taxon>Neopterygii</taxon>
        <taxon>Teleostei</taxon>
        <taxon>Ostariophysi</taxon>
        <taxon>Cypriniformes</taxon>
        <taxon>Xenocyprididae</taxon>
        <taxon>Xenocypridinae</taxon>
        <taxon>Xenocypridinae incertae sedis</taxon>
        <taxon>Anabarilius</taxon>
    </lineage>
</organism>
<evidence type="ECO:0000259" key="6">
    <source>
        <dbReference type="PROSITE" id="PS50950"/>
    </source>
</evidence>
<feature type="domain" description="THAP-type" evidence="6">
    <location>
        <begin position="13"/>
        <end position="102"/>
    </location>
</feature>
<keyword evidence="2 5" id="KW-0863">Zinc-finger</keyword>
<dbReference type="PROSITE" id="PS50950">
    <property type="entry name" value="ZF_THAP"/>
    <property type="match status" value="1"/>
</dbReference>
<evidence type="ECO:0000256" key="4">
    <source>
        <dbReference type="ARBA" id="ARBA00023125"/>
    </source>
</evidence>
<dbReference type="AlphaFoldDB" id="A0A3N0YS83"/>
<keyword evidence="4 5" id="KW-0238">DNA-binding</keyword>
<comment type="caution">
    <text evidence="7">The sequence shown here is derived from an EMBL/GenBank/DDBJ whole genome shotgun (WGS) entry which is preliminary data.</text>
</comment>
<reference evidence="7 8" key="1">
    <citation type="submission" date="2018-10" db="EMBL/GenBank/DDBJ databases">
        <title>Genome assembly for a Yunnan-Guizhou Plateau 3E fish, Anabarilius grahami (Regan), and its evolutionary and genetic applications.</title>
        <authorList>
            <person name="Jiang W."/>
        </authorList>
    </citation>
    <scope>NUCLEOTIDE SEQUENCE [LARGE SCALE GENOMIC DNA]</scope>
    <source>
        <strain evidence="7">AG-KIZ</strain>
        <tissue evidence="7">Muscle</tissue>
    </source>
</reference>
<name>A0A3N0YS83_ANAGA</name>
<protein>
    <recommendedName>
        <fullName evidence="6">THAP-type domain-containing protein</fullName>
    </recommendedName>
</protein>
<evidence type="ECO:0000313" key="7">
    <source>
        <dbReference type="EMBL" id="ROL48870.1"/>
    </source>
</evidence>
<keyword evidence="8" id="KW-1185">Reference proteome</keyword>
<dbReference type="Pfam" id="PF05485">
    <property type="entry name" value="THAP"/>
    <property type="match status" value="1"/>
</dbReference>
<proteinExistence type="predicted"/>
<dbReference type="GO" id="GO:0008270">
    <property type="term" value="F:zinc ion binding"/>
    <property type="evidence" value="ECO:0007669"/>
    <property type="project" value="UniProtKB-KW"/>
</dbReference>
<dbReference type="EMBL" id="RJVU01028295">
    <property type="protein sequence ID" value="ROL48870.1"/>
    <property type="molecule type" value="Genomic_DNA"/>
</dbReference>
<dbReference type="SUPFAM" id="SSF57716">
    <property type="entry name" value="Glucocorticoid receptor-like (DNA-binding domain)"/>
    <property type="match status" value="1"/>
</dbReference>
<evidence type="ECO:0000256" key="2">
    <source>
        <dbReference type="ARBA" id="ARBA00022771"/>
    </source>
</evidence>
<dbReference type="Proteomes" id="UP000281406">
    <property type="component" value="Unassembled WGS sequence"/>
</dbReference>
<dbReference type="OrthoDB" id="7683421at2759"/>
<dbReference type="InterPro" id="IPR006612">
    <property type="entry name" value="THAP_Znf"/>
</dbReference>
<evidence type="ECO:0000256" key="3">
    <source>
        <dbReference type="ARBA" id="ARBA00022833"/>
    </source>
</evidence>
<evidence type="ECO:0000313" key="8">
    <source>
        <dbReference type="Proteomes" id="UP000281406"/>
    </source>
</evidence>
<evidence type="ECO:0000256" key="1">
    <source>
        <dbReference type="ARBA" id="ARBA00022723"/>
    </source>
</evidence>
<keyword evidence="3" id="KW-0862">Zinc</keyword>
<keyword evidence="1" id="KW-0479">Metal-binding</keyword>
<dbReference type="GO" id="GO:0003677">
    <property type="term" value="F:DNA binding"/>
    <property type="evidence" value="ECO:0007669"/>
    <property type="project" value="UniProtKB-UniRule"/>
</dbReference>
<accession>A0A3N0YS83</accession>
<sequence length="154" mass="17474">MTTKEKLKSKWNKRTQCSAIHCKNYQCDSTNVAFHRFPKDPDRCARWVLHLRNASLMGISSQLYLYPSRRTDGLLYGHPLDLTVMLCWGLINIPEGVLPKRVLDLLSEMRPLVSPASTFDHDGSVLVYIAGYMASKNNNVASFVNIHGITVHEQ</sequence>
<evidence type="ECO:0000256" key="5">
    <source>
        <dbReference type="PROSITE-ProRule" id="PRU00309"/>
    </source>
</evidence>
<gene>
    <name evidence="7" type="ORF">DPX16_23223</name>
</gene>